<dbReference type="AlphaFoldDB" id="A0A6N7L168"/>
<dbReference type="Proteomes" id="UP000450000">
    <property type="component" value="Unassembled WGS sequence"/>
</dbReference>
<dbReference type="OrthoDB" id="4315401at2"/>
<dbReference type="EMBL" id="WBOF01000002">
    <property type="protein sequence ID" value="MQS16276.1"/>
    <property type="molecule type" value="Genomic_DNA"/>
</dbReference>
<evidence type="ECO:0000313" key="3">
    <source>
        <dbReference type="EMBL" id="MQS16276.1"/>
    </source>
</evidence>
<accession>A0A6N7L168</accession>
<dbReference type="RefSeq" id="WP_153466692.1">
    <property type="nucleotide sequence ID" value="NZ_WBOF01000002.1"/>
</dbReference>
<comment type="caution">
    <text evidence="4">The sequence shown here is derived from an EMBL/GenBank/DDBJ whole genome shotgun (WGS) entry which is preliminary data.</text>
</comment>
<evidence type="ECO:0000313" key="6">
    <source>
        <dbReference type="Proteomes" id="UP000450000"/>
    </source>
</evidence>
<reference evidence="4 6" key="1">
    <citation type="submission" date="2019-09" db="EMBL/GenBank/DDBJ databases">
        <title>Genome Sequences of Streptomyces kaniharaensis ATCC 21070.</title>
        <authorList>
            <person name="Zhu W."/>
            <person name="De Crecy-Lagard V."/>
            <person name="Richards N.G."/>
        </authorList>
    </citation>
    <scope>NUCLEOTIDE SEQUENCE [LARGE SCALE GENOMIC DNA]</scope>
    <source>
        <strain evidence="4 6">SF-557</strain>
    </source>
</reference>
<name>A0A6N7L168_9ACTN</name>
<evidence type="ECO:0000256" key="1">
    <source>
        <dbReference type="SAM" id="Coils"/>
    </source>
</evidence>
<evidence type="ECO:0000313" key="5">
    <source>
        <dbReference type="EMBL" id="MQS16443.1"/>
    </source>
</evidence>
<dbReference type="EMBL" id="WBOF01000002">
    <property type="protein sequence ID" value="MQS16443.1"/>
    <property type="molecule type" value="Genomic_DNA"/>
</dbReference>
<proteinExistence type="predicted"/>
<evidence type="ECO:0000313" key="2">
    <source>
        <dbReference type="EMBL" id="MQS15928.1"/>
    </source>
</evidence>
<organism evidence="4 6">
    <name type="scientific">Streptomyces kaniharaensis</name>
    <dbReference type="NCBI Taxonomy" id="212423"/>
    <lineage>
        <taxon>Bacteria</taxon>
        <taxon>Bacillati</taxon>
        <taxon>Actinomycetota</taxon>
        <taxon>Actinomycetes</taxon>
        <taxon>Kitasatosporales</taxon>
        <taxon>Streptomycetaceae</taxon>
        <taxon>Streptomyces</taxon>
    </lineage>
</organism>
<keyword evidence="1" id="KW-0175">Coiled coil</keyword>
<feature type="coiled-coil region" evidence="1">
    <location>
        <begin position="5"/>
        <end position="46"/>
    </location>
</feature>
<dbReference type="EMBL" id="WBOF01000002">
    <property type="protein sequence ID" value="MQS16437.1"/>
    <property type="molecule type" value="Genomic_DNA"/>
</dbReference>
<protein>
    <submittedName>
        <fullName evidence="4">Uncharacterized protein</fullName>
    </submittedName>
</protein>
<sequence>MPSLLAVLEAREDRARSRAAGLRERIAELSEELSQVEAELSRLRITRETVDEVLADGPGAAASEPIGDVESAVVPLTELVPVLLAAEAAGDATVTSPAYRRVLVAFAEAPGPLRCKEVCTAVGLGTEANHVEGMRSKLKRLVERGILVEAASGLFALASRSGAR</sequence>
<dbReference type="EMBL" id="WBOF01000002">
    <property type="protein sequence ID" value="MQS15928.1"/>
    <property type="molecule type" value="Genomic_DNA"/>
</dbReference>
<evidence type="ECO:0000313" key="4">
    <source>
        <dbReference type="EMBL" id="MQS16437.1"/>
    </source>
</evidence>
<keyword evidence="6" id="KW-1185">Reference proteome</keyword>
<gene>
    <name evidence="2" type="ORF">F7Q99_27655</name>
    <name evidence="3" type="ORF">F7Q99_29690</name>
    <name evidence="4" type="ORF">F7Q99_30645</name>
    <name evidence="5" type="ORF">F7Q99_30675</name>
</gene>